<dbReference type="InterPro" id="IPR025110">
    <property type="entry name" value="AMP-bd_C"/>
</dbReference>
<accession>A0A7I7NLC2</accession>
<feature type="domain" description="AMP-binding enzyme C-terminal" evidence="1">
    <location>
        <begin position="14"/>
        <end position="48"/>
    </location>
</feature>
<dbReference type="KEGG" id="mlj:MLAC_26980"/>
<evidence type="ECO:0000313" key="2">
    <source>
        <dbReference type="EMBL" id="BBX97404.1"/>
    </source>
</evidence>
<dbReference type="SUPFAM" id="SSF56801">
    <property type="entry name" value="Acetyl-CoA synthetase-like"/>
    <property type="match status" value="1"/>
</dbReference>
<dbReference type="InterPro" id="IPR045851">
    <property type="entry name" value="AMP-bd_C_sf"/>
</dbReference>
<dbReference type="Gene3D" id="3.30.300.30">
    <property type="match status" value="1"/>
</dbReference>
<dbReference type="Proteomes" id="UP000466396">
    <property type="component" value="Chromosome"/>
</dbReference>
<gene>
    <name evidence="2" type="ORF">MLAC_26980</name>
</gene>
<dbReference type="Pfam" id="PF13193">
    <property type="entry name" value="AMP-binding_C"/>
    <property type="match status" value="1"/>
</dbReference>
<dbReference type="EMBL" id="AP022581">
    <property type="protein sequence ID" value="BBX97404.1"/>
    <property type="molecule type" value="Genomic_DNA"/>
</dbReference>
<reference evidence="2 3" key="1">
    <citation type="journal article" date="2019" name="Emerg. Microbes Infect.">
        <title>Comprehensive subspecies identification of 175 nontuberculous mycobacteria species based on 7547 genomic profiles.</title>
        <authorList>
            <person name="Matsumoto Y."/>
            <person name="Kinjo T."/>
            <person name="Motooka D."/>
            <person name="Nabeya D."/>
            <person name="Jung N."/>
            <person name="Uechi K."/>
            <person name="Horii T."/>
            <person name="Iida T."/>
            <person name="Fujita J."/>
            <person name="Nakamura S."/>
        </authorList>
    </citation>
    <scope>NUCLEOTIDE SEQUENCE [LARGE SCALE GENOMIC DNA]</scope>
    <source>
        <strain evidence="2 3">JCM 15657</strain>
    </source>
</reference>
<name>A0A7I7NLC2_9MYCO</name>
<organism evidence="2 3">
    <name type="scientific">Mycobacterium lacus</name>
    <dbReference type="NCBI Taxonomy" id="169765"/>
    <lineage>
        <taxon>Bacteria</taxon>
        <taxon>Bacillati</taxon>
        <taxon>Actinomycetota</taxon>
        <taxon>Actinomycetes</taxon>
        <taxon>Mycobacteriales</taxon>
        <taxon>Mycobacteriaceae</taxon>
        <taxon>Mycobacterium</taxon>
    </lineage>
</organism>
<dbReference type="AlphaFoldDB" id="A0A7I7NLC2"/>
<evidence type="ECO:0000259" key="1">
    <source>
        <dbReference type="Pfam" id="PF13193"/>
    </source>
</evidence>
<keyword evidence="3" id="KW-1185">Reference proteome</keyword>
<proteinExistence type="predicted"/>
<sequence>MGAILFGGRDHIDVTAVIDHCRERLADVKVPRYVTVVDSELPRNAGGKLLKG</sequence>
<evidence type="ECO:0000313" key="3">
    <source>
        <dbReference type="Proteomes" id="UP000466396"/>
    </source>
</evidence>
<protein>
    <recommendedName>
        <fullName evidence="1">AMP-binding enzyme C-terminal domain-containing protein</fullName>
    </recommendedName>
</protein>